<dbReference type="Proteomes" id="UP000184109">
    <property type="component" value="Unassembled WGS sequence"/>
</dbReference>
<dbReference type="AlphaFoldDB" id="A0A1M5T071"/>
<evidence type="ECO:0008006" key="4">
    <source>
        <dbReference type="Google" id="ProtNLM"/>
    </source>
</evidence>
<accession>A0A1M5T071</accession>
<keyword evidence="1" id="KW-0732">Signal</keyword>
<evidence type="ECO:0000313" key="3">
    <source>
        <dbReference type="Proteomes" id="UP000184109"/>
    </source>
</evidence>
<name>A0A1M5T071_9FLAO</name>
<dbReference type="EMBL" id="FQXQ01000001">
    <property type="protein sequence ID" value="SHH44126.1"/>
    <property type="molecule type" value="Genomic_DNA"/>
</dbReference>
<evidence type="ECO:0000256" key="1">
    <source>
        <dbReference type="SAM" id="SignalP"/>
    </source>
</evidence>
<organism evidence="2 3">
    <name type="scientific">Wenyingzhuangia marina</name>
    <dbReference type="NCBI Taxonomy" id="1195760"/>
    <lineage>
        <taxon>Bacteria</taxon>
        <taxon>Pseudomonadati</taxon>
        <taxon>Bacteroidota</taxon>
        <taxon>Flavobacteriia</taxon>
        <taxon>Flavobacteriales</taxon>
        <taxon>Flavobacteriaceae</taxon>
        <taxon>Wenyingzhuangia</taxon>
    </lineage>
</organism>
<feature type="chain" id="PRO_5012861402" description="DUF5723 domain-containing protein" evidence="1">
    <location>
        <begin position="29"/>
        <end position="464"/>
    </location>
</feature>
<protein>
    <recommendedName>
        <fullName evidence="4">DUF5723 domain-containing protein</fullName>
    </recommendedName>
</protein>
<gene>
    <name evidence="2" type="ORF">SAMN05444281_0624</name>
</gene>
<sequence length="464" mass="52202">MLILKLNTMKKTFRVLLMLMMFSQVTFSQDGFESAFENENNVSANLGVTTIGDQIFIGMRVQPEFSFGKFGLGLDVPLLFNASNGEMRTEEFNNGVGVLRMVRYLSYGKKKQDPVYVKLGDMTGEQLGYGAMLGNYSNSVSFERRKVGISADVTFKEIIGLEAIYSDLNFNGSQKLFAVRPYYRPFGKSNLPIIQTIEFGASFASDKDDYEQSSIGGTISSTKFTRDGNSAFGFDVGAILLKNILLKLTWDMQYTRLNKNEALANDIQNNPGNYATYSNTNYGAGSGFATGLEAQFRFVANIFHVNARIERQWYGDNYIPQFFNFAYEINKDTRLMELIGAEKSQGIYGKLGSEILSLVKIEGELLLPDNLEDSNRGAIVGVNLQTKEIGKFRARGKYLKAQLNDLGDAFKLDQRSLANLLITYRLNRFMETGVDYQWTFAEKEDGSFRALHQVRPYIGVSIKF</sequence>
<feature type="signal peptide" evidence="1">
    <location>
        <begin position="1"/>
        <end position="28"/>
    </location>
</feature>
<reference evidence="3" key="1">
    <citation type="submission" date="2016-11" db="EMBL/GenBank/DDBJ databases">
        <authorList>
            <person name="Varghese N."/>
            <person name="Submissions S."/>
        </authorList>
    </citation>
    <scope>NUCLEOTIDE SEQUENCE [LARGE SCALE GENOMIC DNA]</scope>
    <source>
        <strain evidence="3">DSM 100572</strain>
    </source>
</reference>
<dbReference type="STRING" id="1195760.SAMN05444281_0624"/>
<evidence type="ECO:0000313" key="2">
    <source>
        <dbReference type="EMBL" id="SHH44126.1"/>
    </source>
</evidence>
<proteinExistence type="predicted"/>
<keyword evidence="3" id="KW-1185">Reference proteome</keyword>